<reference evidence="2" key="1">
    <citation type="submission" date="2020-05" db="EMBL/GenBank/DDBJ databases">
        <authorList>
            <person name="Chiriac C."/>
            <person name="Salcher M."/>
            <person name="Ghai R."/>
            <person name="Kavagutti S V."/>
        </authorList>
    </citation>
    <scope>NUCLEOTIDE SEQUENCE</scope>
</reference>
<dbReference type="Gene3D" id="3.10.180.10">
    <property type="entry name" value="2,3-Dihydroxybiphenyl 1,2-Dioxygenase, domain 1"/>
    <property type="match status" value="1"/>
</dbReference>
<dbReference type="InterPro" id="IPR004360">
    <property type="entry name" value="Glyas_Fos-R_dOase_dom"/>
</dbReference>
<dbReference type="EMBL" id="CAEZUI010000003">
    <property type="protein sequence ID" value="CAB4587574.1"/>
    <property type="molecule type" value="Genomic_DNA"/>
</dbReference>
<dbReference type="Pfam" id="PF00903">
    <property type="entry name" value="Glyoxalase"/>
    <property type="match status" value="1"/>
</dbReference>
<organism evidence="2">
    <name type="scientific">freshwater metagenome</name>
    <dbReference type="NCBI Taxonomy" id="449393"/>
    <lineage>
        <taxon>unclassified sequences</taxon>
        <taxon>metagenomes</taxon>
        <taxon>ecological metagenomes</taxon>
    </lineage>
</organism>
<dbReference type="AlphaFoldDB" id="A0A6J6FKT2"/>
<accession>A0A6J6FKT2</accession>
<gene>
    <name evidence="2" type="ORF">UFOPK1807_00062</name>
</gene>
<proteinExistence type="predicted"/>
<dbReference type="InterPro" id="IPR029068">
    <property type="entry name" value="Glyas_Bleomycin-R_OHBP_Dase"/>
</dbReference>
<dbReference type="SUPFAM" id="SSF54593">
    <property type="entry name" value="Glyoxalase/Bleomycin resistance protein/Dihydroxybiphenyl dioxygenase"/>
    <property type="match status" value="1"/>
</dbReference>
<protein>
    <submittedName>
        <fullName evidence="2">Unannotated protein</fullName>
    </submittedName>
</protein>
<evidence type="ECO:0000313" key="2">
    <source>
        <dbReference type="EMBL" id="CAB4587574.1"/>
    </source>
</evidence>
<evidence type="ECO:0000259" key="1">
    <source>
        <dbReference type="PROSITE" id="PS51819"/>
    </source>
</evidence>
<dbReference type="InterPro" id="IPR037523">
    <property type="entry name" value="VOC_core"/>
</dbReference>
<feature type="domain" description="VOC" evidence="1">
    <location>
        <begin position="1"/>
        <end position="119"/>
    </location>
</feature>
<name>A0A6J6FKT2_9ZZZZ</name>
<dbReference type="PROSITE" id="PS51819">
    <property type="entry name" value="VOC"/>
    <property type="match status" value="1"/>
</dbReference>
<sequence length="122" mass="13338">MSTIVLWVSDINRQADFYSALLGVPITSKSDEFCAVGDEANSVLLHLLPERFRFSGTSLPPAQEEVAIKPVFRVADIQAAIDRASGNEIRILGEVKSYNGIAYLDCIDPEGNVIQISDALRN</sequence>